<dbReference type="Pfam" id="PF00460">
    <property type="entry name" value="Flg_bb_rod"/>
    <property type="match status" value="1"/>
</dbReference>
<dbReference type="Pfam" id="PF22638">
    <property type="entry name" value="FlgK_D1"/>
    <property type="match status" value="1"/>
</dbReference>
<evidence type="ECO:0000256" key="3">
    <source>
        <dbReference type="ARBA" id="ARBA00009677"/>
    </source>
</evidence>
<evidence type="ECO:0000259" key="9">
    <source>
        <dbReference type="Pfam" id="PF21158"/>
    </source>
</evidence>
<evidence type="ECO:0000313" key="13">
    <source>
        <dbReference type="Proteomes" id="UP000284006"/>
    </source>
</evidence>
<dbReference type="RefSeq" id="WP_119811105.1">
    <property type="nucleotide sequence ID" value="NZ_QYUP01000115.1"/>
</dbReference>
<dbReference type="Pfam" id="PF21159">
    <property type="entry name" value="FlgK_2nd"/>
    <property type="match status" value="1"/>
</dbReference>
<dbReference type="InterPro" id="IPR010930">
    <property type="entry name" value="Flg_bb/hook_C_dom"/>
</dbReference>
<evidence type="ECO:0000313" key="12">
    <source>
        <dbReference type="EMBL" id="RJG15574.1"/>
    </source>
</evidence>
<dbReference type="InterPro" id="IPR049119">
    <property type="entry name" value="FlgK_D2-like"/>
</dbReference>
<evidence type="ECO:0000259" key="7">
    <source>
        <dbReference type="Pfam" id="PF00460"/>
    </source>
</evidence>
<evidence type="ECO:0000256" key="2">
    <source>
        <dbReference type="ARBA" id="ARBA00004613"/>
    </source>
</evidence>
<dbReference type="OrthoDB" id="9802553at2"/>
<keyword evidence="13" id="KW-1185">Reference proteome</keyword>
<comment type="subcellular location">
    <subcellularLocation>
        <location evidence="1">Bacterial flagellum</location>
    </subcellularLocation>
    <subcellularLocation>
        <location evidence="2">Secreted</location>
    </subcellularLocation>
</comment>
<proteinExistence type="inferred from homology"/>
<feature type="domain" description="Flagellar hook-associated protein 1 D2-like" evidence="9">
    <location>
        <begin position="340"/>
        <end position="417"/>
    </location>
</feature>
<dbReference type="GO" id="GO:0009424">
    <property type="term" value="C:bacterial-type flagellum hook"/>
    <property type="evidence" value="ECO:0007669"/>
    <property type="project" value="InterPro"/>
</dbReference>
<keyword evidence="12" id="KW-0966">Cell projection</keyword>
<dbReference type="Pfam" id="PF21158">
    <property type="entry name" value="flgK_1st_1"/>
    <property type="match status" value="1"/>
</dbReference>
<feature type="domain" description="Flagellar basal-body/hook protein C-terminal" evidence="8">
    <location>
        <begin position="614"/>
        <end position="652"/>
    </location>
</feature>
<comment type="caution">
    <text evidence="12">The sequence shown here is derived from an EMBL/GenBank/DDBJ whole genome shotgun (WGS) entry which is preliminary data.</text>
</comment>
<name>A0A418XSM4_9BURK</name>
<comment type="similarity">
    <text evidence="3">Belongs to the flagella basal body rod proteins family.</text>
</comment>
<dbReference type="PANTHER" id="PTHR30033:SF1">
    <property type="entry name" value="FLAGELLAR HOOK-ASSOCIATED PROTEIN 1"/>
    <property type="match status" value="1"/>
</dbReference>
<dbReference type="AlphaFoldDB" id="A0A418XSM4"/>
<dbReference type="GO" id="GO:0005198">
    <property type="term" value="F:structural molecule activity"/>
    <property type="evidence" value="ECO:0007669"/>
    <property type="project" value="InterPro"/>
</dbReference>
<dbReference type="PRINTS" id="PR01005">
    <property type="entry name" value="FLGHOOKAP1"/>
</dbReference>
<evidence type="ECO:0000259" key="11">
    <source>
        <dbReference type="Pfam" id="PF22638"/>
    </source>
</evidence>
<keyword evidence="6" id="KW-0975">Bacterial flagellum</keyword>
<keyword evidence="12" id="KW-0969">Cilium</keyword>
<feature type="domain" description="Flagellar hook-associated protein 1 D3" evidence="10">
    <location>
        <begin position="441"/>
        <end position="545"/>
    </location>
</feature>
<dbReference type="InterPro" id="IPR001444">
    <property type="entry name" value="Flag_bb_rod_N"/>
</dbReference>
<feature type="domain" description="Flagellar hook-associated protein FlgK helical" evidence="11">
    <location>
        <begin position="93"/>
        <end position="327"/>
    </location>
</feature>
<protein>
    <recommendedName>
        <fullName evidence="4">Flagellar hook-associated protein 1</fullName>
    </recommendedName>
</protein>
<evidence type="ECO:0000256" key="6">
    <source>
        <dbReference type="ARBA" id="ARBA00023143"/>
    </source>
</evidence>
<evidence type="ECO:0000256" key="4">
    <source>
        <dbReference type="ARBA" id="ARBA00016244"/>
    </source>
</evidence>
<dbReference type="EMBL" id="QYUP01000115">
    <property type="protein sequence ID" value="RJG15574.1"/>
    <property type="molecule type" value="Genomic_DNA"/>
</dbReference>
<reference evidence="12 13" key="1">
    <citation type="submission" date="2018-09" db="EMBL/GenBank/DDBJ databases">
        <authorList>
            <person name="Zhu H."/>
        </authorList>
    </citation>
    <scope>NUCLEOTIDE SEQUENCE [LARGE SCALE GENOMIC DNA]</scope>
    <source>
        <strain evidence="12 13">K1S02-61</strain>
    </source>
</reference>
<dbReference type="GO" id="GO:0005576">
    <property type="term" value="C:extracellular region"/>
    <property type="evidence" value="ECO:0007669"/>
    <property type="project" value="UniProtKB-SubCell"/>
</dbReference>
<dbReference type="PANTHER" id="PTHR30033">
    <property type="entry name" value="FLAGELLAR HOOK-ASSOCIATED PROTEIN 1"/>
    <property type="match status" value="1"/>
</dbReference>
<evidence type="ECO:0000259" key="10">
    <source>
        <dbReference type="Pfam" id="PF21159"/>
    </source>
</evidence>
<dbReference type="InterPro" id="IPR002371">
    <property type="entry name" value="FlgK"/>
</dbReference>
<dbReference type="Proteomes" id="UP000284006">
    <property type="component" value="Unassembled WGS sequence"/>
</dbReference>
<dbReference type="NCBIfam" id="TIGR02492">
    <property type="entry name" value="flgK_ends"/>
    <property type="match status" value="1"/>
</dbReference>
<gene>
    <name evidence="12" type="primary">flgK</name>
    <name evidence="12" type="ORF">D3872_12650</name>
</gene>
<evidence type="ECO:0000256" key="5">
    <source>
        <dbReference type="ARBA" id="ARBA00022525"/>
    </source>
</evidence>
<evidence type="ECO:0000256" key="1">
    <source>
        <dbReference type="ARBA" id="ARBA00004365"/>
    </source>
</evidence>
<organism evidence="12 13">
    <name type="scientific">Massilia cavernae</name>
    <dbReference type="NCBI Taxonomy" id="2320864"/>
    <lineage>
        <taxon>Bacteria</taxon>
        <taxon>Pseudomonadati</taxon>
        <taxon>Pseudomonadota</taxon>
        <taxon>Betaproteobacteria</taxon>
        <taxon>Burkholderiales</taxon>
        <taxon>Oxalobacteraceae</taxon>
        <taxon>Telluria group</taxon>
        <taxon>Massilia</taxon>
    </lineage>
</organism>
<dbReference type="InterPro" id="IPR053927">
    <property type="entry name" value="FlgK_helical"/>
</dbReference>
<keyword evidence="12" id="KW-0282">Flagellum</keyword>
<keyword evidence="5" id="KW-0964">Secreted</keyword>
<feature type="domain" description="Flagellar basal body rod protein N-terminal" evidence="7">
    <location>
        <begin position="6"/>
        <end position="36"/>
    </location>
</feature>
<evidence type="ECO:0000259" key="8">
    <source>
        <dbReference type="Pfam" id="PF06429"/>
    </source>
</evidence>
<dbReference type="Pfam" id="PF06429">
    <property type="entry name" value="Flg_bbr_C"/>
    <property type="match status" value="1"/>
</dbReference>
<dbReference type="SUPFAM" id="SSF64518">
    <property type="entry name" value="Phase 1 flagellin"/>
    <property type="match status" value="2"/>
</dbReference>
<accession>A0A418XSM4</accession>
<dbReference type="GO" id="GO:0044780">
    <property type="term" value="P:bacterial-type flagellum assembly"/>
    <property type="evidence" value="ECO:0007669"/>
    <property type="project" value="InterPro"/>
</dbReference>
<sequence length="655" mass="67827">MAGSILNIGKSGLFAAQVGLATTGHNIANANVAGYTRQGVVQATANAQDYGIGFVGSGTQIAEIKRYSDNFLNAQVRSAQASKSSLDSYYAQISQIDNLLADNTSGLSPALQNFFAGIQDLASDPSSVAARQAVLSNAESLASRFQDLDSRMSEVREGVNSQIDTKVTLINSYASQIADLNDKIGKLSSSGHGMPNDLMDARDQLIADLNKEVKASVVTGGNNSVTVSIGAGMPLVVGAKSFQLAVATSPTDQTRMQVAYVAGNKMTVLADDALPGGELGGLLEFRAKTLDRVQNSLGRVAISIAETINAQHKLGQDGAGNLGGDFFTVGPAVVGRSHTNSLASTTEVKAQVTDSTQLTNSDYKVDYDGVKFTVTRMSDKKTTDISPYPQTQPQVIDGVAFDISGSAAAGDFFMVRPTIAGAKDFNLALSDISHIAAGAPITTGSPLTNSGTAKISEGKVDAGYLTPGNKLTSPVTLQYTSAGAGGLTGFPATQAVTVTNNGVDTVYAAGTTPIPFVAGANYNFGGVNVSFTGKPSEADSFTVGPNTNGVRDNRNARALGDLQTKNILNGGTATYQSAYAELVSFVGNKTREVQVNGKASEALLGQVTATQQSVSGVNLDEEAANLLKYQQAYQAAGKVMQIAGTLFDALLAIGR</sequence>
<dbReference type="InterPro" id="IPR049474">
    <property type="entry name" value="FlgK_D3"/>
</dbReference>